<comment type="caution">
    <text evidence="1">The sequence shown here is derived from an EMBL/GenBank/DDBJ whole genome shotgun (WGS) entry which is preliminary data.</text>
</comment>
<gene>
    <name evidence="1" type="ORF">RJJ65_34615</name>
</gene>
<dbReference type="RefSeq" id="WP_310865871.1">
    <property type="nucleotide sequence ID" value="NZ_JAVLSF010000092.1"/>
</dbReference>
<proteinExistence type="predicted"/>
<evidence type="ECO:0000313" key="1">
    <source>
        <dbReference type="EMBL" id="MDR9777669.1"/>
    </source>
</evidence>
<evidence type="ECO:0000313" key="2">
    <source>
        <dbReference type="Proteomes" id="UP001268610"/>
    </source>
</evidence>
<sequence>DSIWTVMALPEWIMPDLLFWRTFKLTWNADTAIKINDSKKICPSLRQDGGKLTIVIALRVTQWSLIVNFLDQISSFFSKNFEN</sequence>
<accession>A0AAJ2H2A6</accession>
<feature type="non-terminal residue" evidence="1">
    <location>
        <position position="1"/>
    </location>
</feature>
<name>A0AAJ2H2A6_9HYPH</name>
<organism evidence="1 2">
    <name type="scientific">Rhizobium hidalgonense</name>
    <dbReference type="NCBI Taxonomy" id="1538159"/>
    <lineage>
        <taxon>Bacteria</taxon>
        <taxon>Pseudomonadati</taxon>
        <taxon>Pseudomonadota</taxon>
        <taxon>Alphaproteobacteria</taxon>
        <taxon>Hyphomicrobiales</taxon>
        <taxon>Rhizobiaceae</taxon>
        <taxon>Rhizobium/Agrobacterium group</taxon>
        <taxon>Rhizobium</taxon>
    </lineage>
</organism>
<reference evidence="1" key="1">
    <citation type="submission" date="2023-04" db="EMBL/GenBank/DDBJ databases">
        <title>Genomic characterization of faba bean (Vicia faba) microsymbionts in Mexican soils.</title>
        <authorList>
            <person name="Rivera Orduna F.N."/>
            <person name="Guevara-Luna J."/>
            <person name="Yan J."/>
            <person name="Arroyo-Herrera I."/>
            <person name="Li Y."/>
            <person name="Vasquez-Murrieta M.S."/>
            <person name="Wang E.T."/>
        </authorList>
    </citation>
    <scope>NUCLEOTIDE SEQUENCE</scope>
    <source>
        <strain evidence="1">CH26</strain>
    </source>
</reference>
<protein>
    <submittedName>
        <fullName evidence="1">Uncharacterized protein</fullName>
    </submittedName>
</protein>
<dbReference type="EMBL" id="JAVLSF010000092">
    <property type="protein sequence ID" value="MDR9777669.1"/>
    <property type="molecule type" value="Genomic_DNA"/>
</dbReference>
<dbReference type="Proteomes" id="UP001268610">
    <property type="component" value="Unassembled WGS sequence"/>
</dbReference>
<dbReference type="AlphaFoldDB" id="A0AAJ2H2A6"/>